<dbReference type="Gene3D" id="2.40.50.140">
    <property type="entry name" value="Nucleic acid-binding proteins"/>
    <property type="match status" value="1"/>
</dbReference>
<comment type="subcellular location">
    <subcellularLocation>
        <location evidence="1">Membrane</location>
        <topology evidence="1">Multi-pass membrane protein</topology>
    </subcellularLocation>
</comment>
<evidence type="ECO:0000313" key="10">
    <source>
        <dbReference type="Proteomes" id="UP000315753"/>
    </source>
</evidence>
<dbReference type="PANTHER" id="PTHR33507">
    <property type="entry name" value="INNER MEMBRANE PROTEIN YBBJ"/>
    <property type="match status" value="1"/>
</dbReference>
<feature type="domain" description="NfeD1b N-terminal" evidence="8">
    <location>
        <begin position="29"/>
        <end position="216"/>
    </location>
</feature>
<feature type="domain" description="NfeD-like C-terminal" evidence="6">
    <location>
        <begin position="379"/>
        <end position="432"/>
    </location>
</feature>
<dbReference type="CDD" id="cd07021">
    <property type="entry name" value="Clp_protease_NfeD_like"/>
    <property type="match status" value="1"/>
</dbReference>
<organism evidence="9 10">
    <name type="scientific">Ureibacillus terrenus</name>
    <dbReference type="NCBI Taxonomy" id="118246"/>
    <lineage>
        <taxon>Bacteria</taxon>
        <taxon>Bacillati</taxon>
        <taxon>Bacillota</taxon>
        <taxon>Bacilli</taxon>
        <taxon>Bacillales</taxon>
        <taxon>Caryophanaceae</taxon>
        <taxon>Ureibacillus</taxon>
    </lineage>
</organism>
<keyword evidence="2 5" id="KW-0812">Transmembrane</keyword>
<dbReference type="PANTHER" id="PTHR33507:SF3">
    <property type="entry name" value="INNER MEMBRANE PROTEIN YBBJ"/>
    <property type="match status" value="1"/>
</dbReference>
<evidence type="ECO:0000256" key="3">
    <source>
        <dbReference type="ARBA" id="ARBA00022989"/>
    </source>
</evidence>
<dbReference type="InterPro" id="IPR056738">
    <property type="entry name" value="NfeD1b_N"/>
</dbReference>
<dbReference type="InterPro" id="IPR056739">
    <property type="entry name" value="NfeD_membrane"/>
</dbReference>
<dbReference type="SUPFAM" id="SSF52096">
    <property type="entry name" value="ClpP/crotonase"/>
    <property type="match status" value="1"/>
</dbReference>
<evidence type="ECO:0000256" key="5">
    <source>
        <dbReference type="SAM" id="Phobius"/>
    </source>
</evidence>
<dbReference type="InterPro" id="IPR012340">
    <property type="entry name" value="NA-bd_OB-fold"/>
</dbReference>
<sequence length="442" mass="47843">MGKPGILRWIFVFAALFFLWPTGAFAKEKVYHIPIDHEIDQGVLQFLKRSFQEATENKARAIILELHTPGGYVDVAYDIGKLMDETPTKIIAFINSRALSAGAYLALHADEIYMTPNATMGAAQIIDLNGNAASEKANSAWIKNMQAAAESANRNPLYARAMADASADLPEMNSPKGKLLTLTANEAYQVKYSDGTVQNLEELLAETGLEGSDVSTVHETFFDKLARFLTNPVVVTLLLTIAALGLAIELFSPGFGVPGTIGIISLTLFFFGHIVSGLAGFETLILFIIGFVLLITELIVPGGVLGVIGGALMVISLLFAGKSVVHMAYSIIIALAIAIIGMVILVKFFGKNLHLFSKLVLKDATTSEEGYVSNVNRIDLIGKEGITLTPLRPSGTVLINDERIDVVSEGNYIDADKKVRVIEVEGSRIVVREIKEKEGEKE</sequence>
<dbReference type="InterPro" id="IPR052165">
    <property type="entry name" value="Membrane_assoc_protease"/>
</dbReference>
<reference evidence="9 10" key="1">
    <citation type="submission" date="2019-06" db="EMBL/GenBank/DDBJ databases">
        <title>Genome sequence of Ureibacillus terrenus.</title>
        <authorList>
            <person name="Maclea K.S."/>
            <person name="Simoes M."/>
        </authorList>
    </citation>
    <scope>NUCLEOTIDE SEQUENCE [LARGE SCALE GENOMIC DNA]</scope>
    <source>
        <strain evidence="9 10">ATCC BAA-384</strain>
    </source>
</reference>
<feature type="transmembrane region" description="Helical" evidence="5">
    <location>
        <begin position="303"/>
        <end position="321"/>
    </location>
</feature>
<dbReference type="OrthoDB" id="9806253at2"/>
<keyword evidence="3 5" id="KW-1133">Transmembrane helix</keyword>
<dbReference type="Proteomes" id="UP000315753">
    <property type="component" value="Unassembled WGS sequence"/>
</dbReference>
<gene>
    <name evidence="9" type="ORF">FKZ59_03475</name>
</gene>
<proteinExistence type="predicted"/>
<dbReference type="Pfam" id="PF01957">
    <property type="entry name" value="NfeD"/>
    <property type="match status" value="1"/>
</dbReference>
<dbReference type="Pfam" id="PF24961">
    <property type="entry name" value="NfeD_membrane"/>
    <property type="match status" value="1"/>
</dbReference>
<dbReference type="InterPro" id="IPR029045">
    <property type="entry name" value="ClpP/crotonase-like_dom_sf"/>
</dbReference>
<keyword evidence="10" id="KW-1185">Reference proteome</keyword>
<evidence type="ECO:0000259" key="6">
    <source>
        <dbReference type="Pfam" id="PF01957"/>
    </source>
</evidence>
<dbReference type="Pfam" id="PF25145">
    <property type="entry name" value="NfeD1b_N"/>
    <property type="match status" value="1"/>
</dbReference>
<dbReference type="GO" id="GO:0005886">
    <property type="term" value="C:plasma membrane"/>
    <property type="evidence" value="ECO:0007669"/>
    <property type="project" value="TreeGrafter"/>
</dbReference>
<dbReference type="SUPFAM" id="SSF141322">
    <property type="entry name" value="NfeD domain-like"/>
    <property type="match status" value="1"/>
</dbReference>
<evidence type="ECO:0000256" key="4">
    <source>
        <dbReference type="ARBA" id="ARBA00023136"/>
    </source>
</evidence>
<dbReference type="RefSeq" id="WP_141601351.1">
    <property type="nucleotide sequence ID" value="NZ_VIGD01000003.1"/>
</dbReference>
<comment type="caution">
    <text evidence="9">The sequence shown here is derived from an EMBL/GenBank/DDBJ whole genome shotgun (WGS) entry which is preliminary data.</text>
</comment>
<keyword evidence="4 5" id="KW-0472">Membrane</keyword>
<feature type="transmembrane region" description="Helical" evidence="5">
    <location>
        <begin position="228"/>
        <end position="248"/>
    </location>
</feature>
<feature type="domain" description="NfeD integral membrane" evidence="7">
    <location>
        <begin position="234"/>
        <end position="347"/>
    </location>
</feature>
<evidence type="ECO:0000256" key="1">
    <source>
        <dbReference type="ARBA" id="ARBA00004141"/>
    </source>
</evidence>
<feature type="transmembrane region" description="Helical" evidence="5">
    <location>
        <begin position="327"/>
        <end position="349"/>
    </location>
</feature>
<dbReference type="InterPro" id="IPR002810">
    <property type="entry name" value="NfeD-like_C"/>
</dbReference>
<evidence type="ECO:0000256" key="2">
    <source>
        <dbReference type="ARBA" id="ARBA00022692"/>
    </source>
</evidence>
<dbReference type="AlphaFoldDB" id="A0A540V4X2"/>
<dbReference type="Gene3D" id="3.90.226.10">
    <property type="entry name" value="2-enoyl-CoA Hydratase, Chain A, domain 1"/>
    <property type="match status" value="1"/>
</dbReference>
<evidence type="ECO:0000313" key="9">
    <source>
        <dbReference type="EMBL" id="TQE91792.1"/>
    </source>
</evidence>
<protein>
    <submittedName>
        <fullName evidence="9">Nodulation protein NfeD</fullName>
    </submittedName>
</protein>
<accession>A0A540V4X2</accession>
<evidence type="ECO:0000259" key="7">
    <source>
        <dbReference type="Pfam" id="PF24961"/>
    </source>
</evidence>
<evidence type="ECO:0000259" key="8">
    <source>
        <dbReference type="Pfam" id="PF25145"/>
    </source>
</evidence>
<dbReference type="EMBL" id="VIGD01000003">
    <property type="protein sequence ID" value="TQE91792.1"/>
    <property type="molecule type" value="Genomic_DNA"/>
</dbReference>
<feature type="transmembrane region" description="Helical" evidence="5">
    <location>
        <begin position="255"/>
        <end position="272"/>
    </location>
</feature>
<name>A0A540V4X2_9BACL</name>